<dbReference type="EMBL" id="AP025516">
    <property type="protein sequence ID" value="BDD87031.1"/>
    <property type="molecule type" value="Genomic_DNA"/>
</dbReference>
<feature type="region of interest" description="Disordered" evidence="1">
    <location>
        <begin position="59"/>
        <end position="98"/>
    </location>
</feature>
<protein>
    <submittedName>
        <fullName evidence="2">Uncharacterized protein</fullName>
    </submittedName>
</protein>
<evidence type="ECO:0000313" key="3">
    <source>
        <dbReference type="Proteomes" id="UP000830055"/>
    </source>
</evidence>
<accession>A0ABM7W7N9</accession>
<sequence length="113" mass="12478">MAYQELGRLLTAPKAAKQIGIGVKKFRKHYARFGGFVLDGRTYVYEEILKHALQDTKKWSMDGAGDDRREKTTAPVQNEKRSAPVGGGAENGIDISASRSIPDLHDVFGRMGK</sequence>
<dbReference type="RefSeq" id="WP_284154074.1">
    <property type="nucleotide sequence ID" value="NZ_AP025516.1"/>
</dbReference>
<keyword evidence="3" id="KW-1185">Reference proteome</keyword>
<organism evidence="2 3">
    <name type="scientific">Desulfofustis limnaeus</name>
    <dbReference type="NCBI Taxonomy" id="2740163"/>
    <lineage>
        <taxon>Bacteria</taxon>
        <taxon>Pseudomonadati</taxon>
        <taxon>Thermodesulfobacteriota</taxon>
        <taxon>Desulfobulbia</taxon>
        <taxon>Desulfobulbales</taxon>
        <taxon>Desulfocapsaceae</taxon>
        <taxon>Desulfofustis</taxon>
    </lineage>
</organism>
<gene>
    <name evidence="2" type="ORF">DPPLL_13960</name>
</gene>
<evidence type="ECO:0000313" key="2">
    <source>
        <dbReference type="EMBL" id="BDD87031.1"/>
    </source>
</evidence>
<proteinExistence type="predicted"/>
<evidence type="ECO:0000256" key="1">
    <source>
        <dbReference type="SAM" id="MobiDB-lite"/>
    </source>
</evidence>
<reference evidence="2 3" key="1">
    <citation type="submission" date="2022-01" db="EMBL/GenBank/DDBJ databases">
        <title>Desulfofustis limnae sp. nov., a novel mesophilic sulfate-reducing bacterium isolated from marsh soil.</title>
        <authorList>
            <person name="Watanabe M."/>
            <person name="Takahashi A."/>
            <person name="Kojima H."/>
            <person name="Fukui M."/>
        </authorList>
    </citation>
    <scope>NUCLEOTIDE SEQUENCE [LARGE SCALE GENOMIC DNA]</scope>
    <source>
        <strain evidence="2 3">PPLL</strain>
    </source>
</reference>
<feature type="compositionally biased region" description="Basic and acidic residues" evidence="1">
    <location>
        <begin position="59"/>
        <end position="82"/>
    </location>
</feature>
<dbReference type="Proteomes" id="UP000830055">
    <property type="component" value="Chromosome"/>
</dbReference>
<name>A0ABM7W7N9_9BACT</name>